<gene>
    <name evidence="2" type="ORF">Syun_019071</name>
</gene>
<evidence type="ECO:0000313" key="2">
    <source>
        <dbReference type="EMBL" id="KAK9121454.1"/>
    </source>
</evidence>
<feature type="compositionally biased region" description="Low complexity" evidence="1">
    <location>
        <begin position="42"/>
        <end position="57"/>
    </location>
</feature>
<feature type="region of interest" description="Disordered" evidence="1">
    <location>
        <begin position="28"/>
        <end position="81"/>
    </location>
</feature>
<dbReference type="Proteomes" id="UP001420932">
    <property type="component" value="Unassembled WGS sequence"/>
</dbReference>
<accession>A0AAP0ITF6</accession>
<evidence type="ECO:0000313" key="3">
    <source>
        <dbReference type="Proteomes" id="UP001420932"/>
    </source>
</evidence>
<proteinExistence type="predicted"/>
<reference evidence="2 3" key="1">
    <citation type="submission" date="2024-01" db="EMBL/GenBank/DDBJ databases">
        <title>Genome assemblies of Stephania.</title>
        <authorList>
            <person name="Yang L."/>
        </authorList>
    </citation>
    <scope>NUCLEOTIDE SEQUENCE [LARGE SCALE GENOMIC DNA]</scope>
    <source>
        <strain evidence="2">YNDBR</strain>
        <tissue evidence="2">Leaf</tissue>
    </source>
</reference>
<dbReference type="EMBL" id="JBBNAF010000008">
    <property type="protein sequence ID" value="KAK9121454.1"/>
    <property type="molecule type" value="Genomic_DNA"/>
</dbReference>
<evidence type="ECO:0000256" key="1">
    <source>
        <dbReference type="SAM" id="MobiDB-lite"/>
    </source>
</evidence>
<comment type="caution">
    <text evidence="2">The sequence shown here is derived from an EMBL/GenBank/DDBJ whole genome shotgun (WGS) entry which is preliminary data.</text>
</comment>
<protein>
    <submittedName>
        <fullName evidence="2">Uncharacterized protein</fullName>
    </submittedName>
</protein>
<organism evidence="2 3">
    <name type="scientific">Stephania yunnanensis</name>
    <dbReference type="NCBI Taxonomy" id="152371"/>
    <lineage>
        <taxon>Eukaryota</taxon>
        <taxon>Viridiplantae</taxon>
        <taxon>Streptophyta</taxon>
        <taxon>Embryophyta</taxon>
        <taxon>Tracheophyta</taxon>
        <taxon>Spermatophyta</taxon>
        <taxon>Magnoliopsida</taxon>
        <taxon>Ranunculales</taxon>
        <taxon>Menispermaceae</taxon>
        <taxon>Menispermoideae</taxon>
        <taxon>Cissampelideae</taxon>
        <taxon>Stephania</taxon>
    </lineage>
</organism>
<dbReference type="AlphaFoldDB" id="A0AAP0ITF6"/>
<name>A0AAP0ITF6_9MAGN</name>
<sequence length="81" mass="8655">MPFVSFASHRWGRAVADQAALFIVRTVTSSPTEEQRHRSHSHATSSAASASQRAASAVGPLVREPPPSVATAFSSELLCRH</sequence>
<keyword evidence="3" id="KW-1185">Reference proteome</keyword>